<feature type="compositionally biased region" description="Polar residues" evidence="1">
    <location>
        <begin position="553"/>
        <end position="564"/>
    </location>
</feature>
<organism evidence="2 3">
    <name type="scientific">Caerostris darwini</name>
    <dbReference type="NCBI Taxonomy" id="1538125"/>
    <lineage>
        <taxon>Eukaryota</taxon>
        <taxon>Metazoa</taxon>
        <taxon>Ecdysozoa</taxon>
        <taxon>Arthropoda</taxon>
        <taxon>Chelicerata</taxon>
        <taxon>Arachnida</taxon>
        <taxon>Araneae</taxon>
        <taxon>Araneomorphae</taxon>
        <taxon>Entelegynae</taxon>
        <taxon>Araneoidea</taxon>
        <taxon>Araneidae</taxon>
        <taxon>Caerostris</taxon>
    </lineage>
</organism>
<feature type="compositionally biased region" description="Basic residues" evidence="1">
    <location>
        <begin position="487"/>
        <end position="497"/>
    </location>
</feature>
<feature type="region of interest" description="Disordered" evidence="1">
    <location>
        <begin position="549"/>
        <end position="581"/>
    </location>
</feature>
<dbReference type="AlphaFoldDB" id="A0AAV4UCI0"/>
<feature type="region of interest" description="Disordered" evidence="1">
    <location>
        <begin position="487"/>
        <end position="513"/>
    </location>
</feature>
<accession>A0AAV4UCI0</accession>
<reference evidence="2 3" key="1">
    <citation type="submission" date="2021-06" db="EMBL/GenBank/DDBJ databases">
        <title>Caerostris darwini draft genome.</title>
        <authorList>
            <person name="Kono N."/>
            <person name="Arakawa K."/>
        </authorList>
    </citation>
    <scope>NUCLEOTIDE SEQUENCE [LARGE SCALE GENOMIC DNA]</scope>
</reference>
<evidence type="ECO:0000313" key="2">
    <source>
        <dbReference type="EMBL" id="GIY55472.1"/>
    </source>
</evidence>
<protein>
    <submittedName>
        <fullName evidence="2">Uncharacterized protein</fullName>
    </submittedName>
</protein>
<evidence type="ECO:0000256" key="1">
    <source>
        <dbReference type="SAM" id="MobiDB-lite"/>
    </source>
</evidence>
<sequence length="1136" mass="130787">MASPMLGAKMNDMSLNAEKEIQTEHRNRKNLVTEESNNDSCDEEAIKVIQMWTEHSEKKNLQYMNALRKMLVLFFSKNWPNCTKKKDVLNAFEVFLKQNKLTVNNSSHSEMYETVISIAENPWKNLFFNWKDLYSGAVTFEDEKVQNYFNSEPENIVLARVQFLQETNQDIPALSLTRASFFYHSRIAKSFENCKSNYHNSYGHATIDWYVLLLSKNRYVWFILKEMENITCCEAVEIICRLHRKHQKEMQYLILIFFILADFKEDTLNCCSRELFYLLLKFFESHDYSVEAIHFSSSKLFHSAPNPHFYVFADFANMIFQQKCYLLSIEFYIRGLTFEINVLVNCRALSLPKMHIDAVERHLSIKYEKFSKFFKDISPEIIRECMFTSFLLLPSARKLKVIRELTYTAIDCNRRNLRSSGRETIDHPLLENRITGIPNSIRSDLVIVFESIRPFDFRYERFNWHDDSMSKLENYLRSFNKKNGISHVKKKESAKHKIQSESPQLRNDEENVSTPYSTFERQFKISTNQQDKTNFLPKEMQTLMTEIEKESESVFTNTSTTLSEESVKRPMQSKTPKGIIPKKKLDTTHNVFKHQFTVDTVSEKSGNECQKANSLAKKRPLEEATDFSIAKMVNDPESTSSNNLLEIKANSTNNRASKKIKKSEAIIDVKVPSVVAENDIENMHYADDSNNKLHMEQIQSLKFSEQGKNDYILLERESGQSEIAKNVVEKMDSVSNNCVDRSITSKKSEKLLKQHEKINVLSNEQLGDFVHPCSPITGIENELMSIPKNIRIDKPIFEMRVPTVAISKNISEDVKSFDNSDKLIMEQIQPKKSQEQGRNSHTGGITCTSLERDLINQQIQFDQSKIAENVVEKMDFICSDESTFSSHSEKSLNQYEKMQFLPDDQHIAVAPENLESLTINGKSKKDVQGTNEIQNSDNVLMKFIPFSEMIVECPNISDNDACRSMKIYVKIGMDADLKPFRKVCAAKIASSCGREVKDAASVIMKVSKDTKLVERPFMLLRIPRKSLPKGGVLVSVAELTFPFIPLNKLASYTSTSAEKATFKKVFRGIIITPSLINKKNLTLIYDGDKCTAAEYVGNDGDKKIIKFPKIHTLSLSAHEDDLIKQLQNISKKMTFS</sequence>
<comment type="caution">
    <text evidence="2">The sequence shown here is derived from an EMBL/GenBank/DDBJ whole genome shotgun (WGS) entry which is preliminary data.</text>
</comment>
<evidence type="ECO:0000313" key="3">
    <source>
        <dbReference type="Proteomes" id="UP001054837"/>
    </source>
</evidence>
<dbReference type="EMBL" id="BPLQ01011087">
    <property type="protein sequence ID" value="GIY55472.1"/>
    <property type="molecule type" value="Genomic_DNA"/>
</dbReference>
<dbReference type="Proteomes" id="UP001054837">
    <property type="component" value="Unassembled WGS sequence"/>
</dbReference>
<proteinExistence type="predicted"/>
<gene>
    <name evidence="2" type="primary">AVEN_14427_1</name>
    <name evidence="2" type="ORF">CDAR_538111</name>
</gene>
<name>A0AAV4UCI0_9ARAC</name>
<keyword evidence="3" id="KW-1185">Reference proteome</keyword>